<evidence type="ECO:0000313" key="4">
    <source>
        <dbReference type="Proteomes" id="UP000070133"/>
    </source>
</evidence>
<dbReference type="OrthoDB" id="5355510at2759"/>
<gene>
    <name evidence="3" type="ORF">AC578_6233</name>
</gene>
<dbReference type="PROSITE" id="PS50103">
    <property type="entry name" value="ZF_C3H1"/>
    <property type="match status" value="1"/>
</dbReference>
<feature type="domain" description="C3H1-type" evidence="2">
    <location>
        <begin position="252"/>
        <end position="281"/>
    </location>
</feature>
<dbReference type="GO" id="GO:0008270">
    <property type="term" value="F:zinc ion binding"/>
    <property type="evidence" value="ECO:0007669"/>
    <property type="project" value="UniProtKB-KW"/>
</dbReference>
<feature type="zinc finger region" description="C3H1-type" evidence="1">
    <location>
        <begin position="252"/>
        <end position="281"/>
    </location>
</feature>
<proteinExistence type="predicted"/>
<sequence>MDLARQQRATRARGYVRWLKRAAGCANNKSSRINCLKKDRIPEKLTADQVQSLRTKISHLERLAKALRSFDPPIEIPDTLLGDLNRTVAGQQESAVLASLAIHEVVESVPQREDYQDLVRLLEQLQDLLQLIIAPSYDKPAQSRLLEAEPCMFWIFYGHCRSRNCHDKHEMPDLDKLLDMGIKRVPRWWLKEKVGQKGRYCIPWVIDGTCHSYTRDCENIHAMPDEAILRSLGIKQVPNWLIEKHRRVTDSSSAQEYCNFWIMNGYCAFSAHSCCYRHEMPDEKKLADIGIKATPRWWLERNVTANTGSIPAKQSPQ</sequence>
<name>A0A139H3E8_9PEZI</name>
<dbReference type="STRING" id="321146.A0A139H3E8"/>
<keyword evidence="4" id="KW-1185">Reference proteome</keyword>
<protein>
    <recommendedName>
        <fullName evidence="2">C3H1-type domain-containing protein</fullName>
    </recommendedName>
</protein>
<evidence type="ECO:0000259" key="2">
    <source>
        <dbReference type="PROSITE" id="PS50103"/>
    </source>
</evidence>
<dbReference type="EMBL" id="LFZN01000160">
    <property type="protein sequence ID" value="KXS96889.1"/>
    <property type="molecule type" value="Genomic_DNA"/>
</dbReference>
<comment type="caution">
    <text evidence="3">The sequence shown here is derived from an EMBL/GenBank/DDBJ whole genome shotgun (WGS) entry which is preliminary data.</text>
</comment>
<organism evidence="3 4">
    <name type="scientific">Pseudocercospora eumusae</name>
    <dbReference type="NCBI Taxonomy" id="321146"/>
    <lineage>
        <taxon>Eukaryota</taxon>
        <taxon>Fungi</taxon>
        <taxon>Dikarya</taxon>
        <taxon>Ascomycota</taxon>
        <taxon>Pezizomycotina</taxon>
        <taxon>Dothideomycetes</taxon>
        <taxon>Dothideomycetidae</taxon>
        <taxon>Mycosphaerellales</taxon>
        <taxon>Mycosphaerellaceae</taxon>
        <taxon>Pseudocercospora</taxon>
    </lineage>
</organism>
<evidence type="ECO:0000313" key="3">
    <source>
        <dbReference type="EMBL" id="KXS96889.1"/>
    </source>
</evidence>
<keyword evidence="1" id="KW-0863">Zinc-finger</keyword>
<dbReference type="Proteomes" id="UP000070133">
    <property type="component" value="Unassembled WGS sequence"/>
</dbReference>
<dbReference type="AlphaFoldDB" id="A0A139H3E8"/>
<accession>A0A139H3E8</accession>
<dbReference type="InterPro" id="IPR000571">
    <property type="entry name" value="Znf_CCCH"/>
</dbReference>
<evidence type="ECO:0000256" key="1">
    <source>
        <dbReference type="PROSITE-ProRule" id="PRU00723"/>
    </source>
</evidence>
<reference evidence="3 4" key="1">
    <citation type="submission" date="2015-07" db="EMBL/GenBank/DDBJ databases">
        <title>Comparative genomics of the Sigatoka disease complex on banana suggests a link between parallel evolutionary changes in Pseudocercospora fijiensis and Pseudocercospora eumusae and increased virulence on the banana host.</title>
        <authorList>
            <person name="Chang T.-C."/>
            <person name="Salvucci A."/>
            <person name="Crous P.W."/>
            <person name="Stergiopoulos I."/>
        </authorList>
    </citation>
    <scope>NUCLEOTIDE SEQUENCE [LARGE SCALE GENOMIC DNA]</scope>
    <source>
        <strain evidence="3 4">CBS 114824</strain>
    </source>
</reference>
<keyword evidence="1" id="KW-0862">Zinc</keyword>
<keyword evidence="1" id="KW-0479">Metal-binding</keyword>